<reference evidence="11" key="1">
    <citation type="journal article" date="2014" name="Int. J. Syst. Evol. Microbiol.">
        <title>Complete genome sequence of Corynebacterium casei LMG S-19264T (=DSM 44701T), isolated from a smear-ripened cheese.</title>
        <authorList>
            <consortium name="US DOE Joint Genome Institute (JGI-PGF)"/>
            <person name="Walter F."/>
            <person name="Albersmeier A."/>
            <person name="Kalinowski J."/>
            <person name="Ruckert C."/>
        </authorList>
    </citation>
    <scope>NUCLEOTIDE SEQUENCE</scope>
    <source>
        <strain evidence="11">KCTC 32296</strain>
    </source>
</reference>
<dbReference type="Gene3D" id="2.60.40.1180">
    <property type="entry name" value="Golgi alpha-mannosidase II"/>
    <property type="match status" value="1"/>
</dbReference>
<dbReference type="PANTHER" id="PTHR10030:SF37">
    <property type="entry name" value="ALPHA-L-FUCOSIDASE-RELATED"/>
    <property type="match status" value="1"/>
</dbReference>
<dbReference type="AlphaFoldDB" id="A0A918PZC8"/>
<comment type="function">
    <text evidence="1">Alpha-L-fucosidase is responsible for hydrolyzing the alpha-1,6-linked fucose joined to the reducing-end N-acetylglucosamine of the carbohydrate moieties of glycoproteins.</text>
</comment>
<dbReference type="Proteomes" id="UP000662572">
    <property type="component" value="Unassembled WGS sequence"/>
</dbReference>
<evidence type="ECO:0000259" key="9">
    <source>
        <dbReference type="Pfam" id="PF01120"/>
    </source>
</evidence>
<dbReference type="PROSITE" id="PS51318">
    <property type="entry name" value="TAT"/>
    <property type="match status" value="1"/>
</dbReference>
<evidence type="ECO:0000256" key="8">
    <source>
        <dbReference type="SAM" id="SignalP"/>
    </source>
</evidence>
<dbReference type="InterPro" id="IPR013780">
    <property type="entry name" value="Glyco_hydro_b"/>
</dbReference>
<dbReference type="Pfam" id="PF16757">
    <property type="entry name" value="Fucosidase_C"/>
    <property type="match status" value="1"/>
</dbReference>
<dbReference type="PANTHER" id="PTHR10030">
    <property type="entry name" value="ALPHA-L-FUCOSIDASE"/>
    <property type="match status" value="1"/>
</dbReference>
<dbReference type="PIRSF" id="PIRSF001092">
    <property type="entry name" value="Alpha-L-fucosidase"/>
    <property type="match status" value="1"/>
</dbReference>
<evidence type="ECO:0000313" key="11">
    <source>
        <dbReference type="EMBL" id="GGZ28050.1"/>
    </source>
</evidence>
<dbReference type="InterPro" id="IPR006311">
    <property type="entry name" value="TAT_signal"/>
</dbReference>
<sequence length="544" mass="60924">MTTTRRDLLASGSALTAAAIAPTASAKPVKFKPTWESLSQNYQTPEWFKDAKLGIWAHWGPQCVPEAGDWYGRQMYMQGNFYYDHHVKNYGHPSKTGFLDIIGQWKADKWHPETLTKLYKAAGAKYIVAMANHHDNLDLYDSKYHAWNSVRVGPKKDIVGTWEKLVKAEGLRFGVSNHSAHAWHWWQTAYGYDAEGPLKGVRYDAFRLTKKDGKGTWWDGLDPQELYTGRAEGMVPPDGITSIKDMQAFNDKTSGEWTEAQPKNNPYYAKQWLARQNDLMDKYKPDFVYMDNYVTPLAGVGLEATAYLYNQSTKWHGQNEAVVTGNKLDATQAKALTNNVERGASAYLRPEYWQTCTCIGNWHYDRGLYERDGYKSAKHVIQLLTDAVSKNGNLLLSIPIRGNGEIDEKEVVILEDMAAWMAVNGEAIFGTRAWHTFGEGPTEVGAGHQNEAAAKPFTAQDIRFTTKDGALYALAQDWPEGGQMLITTFAKNTLTSKATIERVELLGIAQPLEFELSPDGLNVKLPAQRPAATPVLKITGQTLV</sequence>
<reference evidence="11" key="2">
    <citation type="submission" date="2020-09" db="EMBL/GenBank/DDBJ databases">
        <authorList>
            <person name="Sun Q."/>
            <person name="Kim S."/>
        </authorList>
    </citation>
    <scope>NUCLEOTIDE SEQUENCE</scope>
    <source>
        <strain evidence="11">KCTC 32296</strain>
    </source>
</reference>
<evidence type="ECO:0000256" key="2">
    <source>
        <dbReference type="ARBA" id="ARBA00007951"/>
    </source>
</evidence>
<dbReference type="EMBL" id="BMZB01000001">
    <property type="protein sequence ID" value="GGZ28050.1"/>
    <property type="molecule type" value="Genomic_DNA"/>
</dbReference>
<dbReference type="RefSeq" id="WP_189485500.1">
    <property type="nucleotide sequence ID" value="NZ_BMZB01000001.1"/>
</dbReference>
<evidence type="ECO:0000256" key="7">
    <source>
        <dbReference type="PIRSR" id="PIRSR001092-1"/>
    </source>
</evidence>
<comment type="caution">
    <text evidence="11">The sequence shown here is derived from an EMBL/GenBank/DDBJ whole genome shotgun (WGS) entry which is preliminary data.</text>
</comment>
<comment type="similarity">
    <text evidence="2">Belongs to the glycosyl hydrolase 29 family.</text>
</comment>
<evidence type="ECO:0000256" key="5">
    <source>
        <dbReference type="ARBA" id="ARBA00022801"/>
    </source>
</evidence>
<dbReference type="EC" id="3.2.1.51" evidence="3"/>
<dbReference type="InterPro" id="IPR057739">
    <property type="entry name" value="Glyco_hydro_29_N"/>
</dbReference>
<dbReference type="InterPro" id="IPR031919">
    <property type="entry name" value="Fucosidase_C"/>
</dbReference>
<name>A0A918PZC8_9CAUL</name>
<evidence type="ECO:0000259" key="10">
    <source>
        <dbReference type="Pfam" id="PF16757"/>
    </source>
</evidence>
<gene>
    <name evidence="11" type="ORF">GCM10011273_12260</name>
</gene>
<evidence type="ECO:0000256" key="1">
    <source>
        <dbReference type="ARBA" id="ARBA00004071"/>
    </source>
</evidence>
<evidence type="ECO:0000313" key="12">
    <source>
        <dbReference type="Proteomes" id="UP000662572"/>
    </source>
</evidence>
<feature type="signal peptide" evidence="8">
    <location>
        <begin position="1"/>
        <end position="26"/>
    </location>
</feature>
<dbReference type="Gene3D" id="3.20.20.80">
    <property type="entry name" value="Glycosidases"/>
    <property type="match status" value="1"/>
</dbReference>
<dbReference type="InterPro" id="IPR017853">
    <property type="entry name" value="GH"/>
</dbReference>
<proteinExistence type="inferred from homology"/>
<keyword evidence="12" id="KW-1185">Reference proteome</keyword>
<dbReference type="SMART" id="SM00812">
    <property type="entry name" value="Alpha_L_fucos"/>
    <property type="match status" value="1"/>
</dbReference>
<dbReference type="SUPFAM" id="SSF51445">
    <property type="entry name" value="(Trans)glycosidases"/>
    <property type="match status" value="1"/>
</dbReference>
<dbReference type="GO" id="GO:0005764">
    <property type="term" value="C:lysosome"/>
    <property type="evidence" value="ECO:0007669"/>
    <property type="project" value="TreeGrafter"/>
</dbReference>
<accession>A0A918PZC8</accession>
<keyword evidence="6" id="KW-0326">Glycosidase</keyword>
<feature type="site" description="May be important for catalysis" evidence="7">
    <location>
        <position position="356"/>
    </location>
</feature>
<keyword evidence="4 8" id="KW-0732">Signal</keyword>
<evidence type="ECO:0000256" key="6">
    <source>
        <dbReference type="ARBA" id="ARBA00023295"/>
    </source>
</evidence>
<feature type="domain" description="Alpha-L-fucosidase C-terminal" evidence="10">
    <location>
        <begin position="457"/>
        <end position="538"/>
    </location>
</feature>
<evidence type="ECO:0000256" key="4">
    <source>
        <dbReference type="ARBA" id="ARBA00022729"/>
    </source>
</evidence>
<keyword evidence="5" id="KW-0378">Hydrolase</keyword>
<dbReference type="InterPro" id="IPR016286">
    <property type="entry name" value="FUC_metazoa-typ"/>
</dbReference>
<dbReference type="GO" id="GO:0004560">
    <property type="term" value="F:alpha-L-fucosidase activity"/>
    <property type="evidence" value="ECO:0007669"/>
    <property type="project" value="InterPro"/>
</dbReference>
<dbReference type="InterPro" id="IPR000933">
    <property type="entry name" value="Glyco_hydro_29"/>
</dbReference>
<dbReference type="Pfam" id="PF01120">
    <property type="entry name" value="Alpha_L_fucos"/>
    <property type="match status" value="1"/>
</dbReference>
<dbReference type="GO" id="GO:0006004">
    <property type="term" value="P:fucose metabolic process"/>
    <property type="evidence" value="ECO:0007669"/>
    <property type="project" value="InterPro"/>
</dbReference>
<organism evidence="11 12">
    <name type="scientific">Asticcacaulis endophyticus</name>
    <dbReference type="NCBI Taxonomy" id="1395890"/>
    <lineage>
        <taxon>Bacteria</taxon>
        <taxon>Pseudomonadati</taxon>
        <taxon>Pseudomonadota</taxon>
        <taxon>Alphaproteobacteria</taxon>
        <taxon>Caulobacterales</taxon>
        <taxon>Caulobacteraceae</taxon>
        <taxon>Asticcacaulis</taxon>
    </lineage>
</organism>
<protein>
    <recommendedName>
        <fullName evidence="3">alpha-L-fucosidase</fullName>
        <ecNumber evidence="3">3.2.1.51</ecNumber>
    </recommendedName>
</protein>
<feature type="chain" id="PRO_5036837550" description="alpha-L-fucosidase" evidence="8">
    <location>
        <begin position="27"/>
        <end position="544"/>
    </location>
</feature>
<evidence type="ECO:0000256" key="3">
    <source>
        <dbReference type="ARBA" id="ARBA00012662"/>
    </source>
</evidence>
<dbReference type="GO" id="GO:0016139">
    <property type="term" value="P:glycoside catabolic process"/>
    <property type="evidence" value="ECO:0007669"/>
    <property type="project" value="TreeGrafter"/>
</dbReference>
<feature type="domain" description="Glycoside hydrolase family 29 N-terminal" evidence="9">
    <location>
        <begin position="24"/>
        <end position="426"/>
    </location>
</feature>